<keyword evidence="3" id="KW-1185">Reference proteome</keyword>
<sequence length="105" mass="11980">MTVNLLKNIPGDLSSEVFEDLISTDSVRVERIISQGHSSPATGWYDQDEHEWVMVLEGFGVIEFENGKCVRLEKGDSLNIPAHKKHKVKQTSNHQPTIWLAVFYR</sequence>
<dbReference type="InterPro" id="IPR014710">
    <property type="entry name" value="RmlC-like_jellyroll"/>
</dbReference>
<reference evidence="2 3" key="1">
    <citation type="submission" date="2015-11" db="EMBL/GenBank/DDBJ databases">
        <authorList>
            <person name="Zhang Y."/>
            <person name="Guo Z."/>
        </authorList>
    </citation>
    <scope>NUCLEOTIDE SEQUENCE [LARGE SCALE GENOMIC DNA]</scope>
    <source>
        <strain evidence="2 3">KCTC 12086</strain>
    </source>
</reference>
<protein>
    <submittedName>
        <fullName evidence="2">Phosphoribosylaminoimidazole carboxylase ATPase subunit</fullName>
    </submittedName>
</protein>
<dbReference type="EMBL" id="CP013187">
    <property type="protein sequence ID" value="ALO42219.1"/>
    <property type="molecule type" value="Genomic_DNA"/>
</dbReference>
<dbReference type="AlphaFoldDB" id="A0A0S2K1M7"/>
<dbReference type="InterPro" id="IPR011051">
    <property type="entry name" value="RmlC_Cupin_sf"/>
</dbReference>
<organism evidence="2 3">
    <name type="scientific">Pseudoalteromonas phenolica</name>
    <dbReference type="NCBI Taxonomy" id="161398"/>
    <lineage>
        <taxon>Bacteria</taxon>
        <taxon>Pseudomonadati</taxon>
        <taxon>Pseudomonadota</taxon>
        <taxon>Gammaproteobacteria</taxon>
        <taxon>Alteromonadales</taxon>
        <taxon>Pseudoalteromonadaceae</taxon>
        <taxon>Pseudoalteromonas</taxon>
    </lineage>
</organism>
<dbReference type="PATRIC" id="fig|161398.10.peg.1742"/>
<dbReference type="STRING" id="161398.PP2015_1717"/>
<dbReference type="Proteomes" id="UP000061457">
    <property type="component" value="Chromosome I"/>
</dbReference>
<feature type="domain" description="Cupin type-2" evidence="1">
    <location>
        <begin position="46"/>
        <end position="103"/>
    </location>
</feature>
<name>A0A0S2K1M7_9GAMM</name>
<dbReference type="RefSeq" id="WP_058029891.1">
    <property type="nucleotide sequence ID" value="NZ_CP013187.1"/>
</dbReference>
<dbReference type="CDD" id="cd06981">
    <property type="entry name" value="cupin_reut_a1446"/>
    <property type="match status" value="1"/>
</dbReference>
<dbReference type="InterPro" id="IPR013096">
    <property type="entry name" value="Cupin_2"/>
</dbReference>
<dbReference type="Gene3D" id="2.60.120.10">
    <property type="entry name" value="Jelly Rolls"/>
    <property type="match status" value="1"/>
</dbReference>
<dbReference type="SUPFAM" id="SSF51182">
    <property type="entry name" value="RmlC-like cupins"/>
    <property type="match status" value="1"/>
</dbReference>
<evidence type="ECO:0000313" key="2">
    <source>
        <dbReference type="EMBL" id="ALO42219.1"/>
    </source>
</evidence>
<evidence type="ECO:0000259" key="1">
    <source>
        <dbReference type="Pfam" id="PF07883"/>
    </source>
</evidence>
<dbReference type="OrthoDB" id="9798585at2"/>
<evidence type="ECO:0000313" key="3">
    <source>
        <dbReference type="Proteomes" id="UP000061457"/>
    </source>
</evidence>
<gene>
    <name evidence="2" type="ORF">PP2015_1717</name>
</gene>
<dbReference type="Pfam" id="PF07883">
    <property type="entry name" value="Cupin_2"/>
    <property type="match status" value="1"/>
</dbReference>
<dbReference type="KEGG" id="pphe:PP2015_1717"/>
<accession>A0A0S2K1M7</accession>
<proteinExistence type="predicted"/>